<proteinExistence type="predicted"/>
<feature type="domain" description="CIDE-N" evidence="3">
    <location>
        <begin position="38"/>
        <end position="115"/>
    </location>
</feature>
<name>A0AAD8GGG8_ACIOX</name>
<sequence length="221" mass="24897">MEYAREYASALSPRSLMRSVSSVGSSISRRVLFPAEAPLRPFRVCTHNRSSRKGVVARTLDDLFTKAWHALSLTSEVVTLVLEEDGTVVENEEFFQSLETNTQFMVLEEGQRWTQAKGVSGVRRSNKKGVAKVTFDLYKLNPKDFIGCLSIKATFYEMYTMSYDIKCMGAKHVLKKMLRCISYAAQVAGQFLLYGSTYVLQYTGEGEEAGSFRNPRHPADD</sequence>
<dbReference type="SMART" id="SM00266">
    <property type="entry name" value="CAD"/>
    <property type="match status" value="1"/>
</dbReference>
<gene>
    <name evidence="4" type="primary">Cidea</name>
    <name evidence="4" type="ORF">AOXY_G3867</name>
</gene>
<dbReference type="InterPro" id="IPR003508">
    <property type="entry name" value="CIDE-N_dom"/>
</dbReference>
<dbReference type="PANTHER" id="PTHR12306">
    <property type="entry name" value="CELL DEATH ACTIVATOR CIDE"/>
    <property type="match status" value="1"/>
</dbReference>
<comment type="caution">
    <text evidence="4">The sequence shown here is derived from an EMBL/GenBank/DDBJ whole genome shotgun (WGS) entry which is preliminary data.</text>
</comment>
<dbReference type="EMBL" id="JAGXEW010000003">
    <property type="protein sequence ID" value="KAK1173691.1"/>
    <property type="molecule type" value="Genomic_DNA"/>
</dbReference>
<evidence type="ECO:0000313" key="4">
    <source>
        <dbReference type="EMBL" id="KAK1173691.1"/>
    </source>
</evidence>
<organism evidence="4 5">
    <name type="scientific">Acipenser oxyrinchus oxyrinchus</name>
    <dbReference type="NCBI Taxonomy" id="40147"/>
    <lineage>
        <taxon>Eukaryota</taxon>
        <taxon>Metazoa</taxon>
        <taxon>Chordata</taxon>
        <taxon>Craniata</taxon>
        <taxon>Vertebrata</taxon>
        <taxon>Euteleostomi</taxon>
        <taxon>Actinopterygii</taxon>
        <taxon>Chondrostei</taxon>
        <taxon>Acipenseriformes</taxon>
        <taxon>Acipenseridae</taxon>
        <taxon>Acipenser</taxon>
    </lineage>
</organism>
<keyword evidence="5" id="KW-1185">Reference proteome</keyword>
<dbReference type="Proteomes" id="UP001230051">
    <property type="component" value="Unassembled WGS sequence"/>
</dbReference>
<dbReference type="Gene3D" id="3.10.20.10">
    <property type="match status" value="1"/>
</dbReference>
<dbReference type="GO" id="GO:0006915">
    <property type="term" value="P:apoptotic process"/>
    <property type="evidence" value="ECO:0007669"/>
    <property type="project" value="UniProtKB-UniRule"/>
</dbReference>
<dbReference type="GO" id="GO:0042981">
    <property type="term" value="P:regulation of apoptotic process"/>
    <property type="evidence" value="ECO:0007669"/>
    <property type="project" value="TreeGrafter"/>
</dbReference>
<keyword evidence="1 2" id="KW-0053">Apoptosis</keyword>
<accession>A0AAD8GGG8</accession>
<dbReference type="AlphaFoldDB" id="A0AAD8GGG8"/>
<reference evidence="4" key="1">
    <citation type="submission" date="2022-02" db="EMBL/GenBank/DDBJ databases">
        <title>Atlantic sturgeon de novo genome assembly.</title>
        <authorList>
            <person name="Stock M."/>
            <person name="Klopp C."/>
            <person name="Guiguen Y."/>
            <person name="Cabau C."/>
            <person name="Parinello H."/>
            <person name="Santidrian Yebra-Pimentel E."/>
            <person name="Kuhl H."/>
            <person name="Dirks R.P."/>
            <person name="Guessner J."/>
            <person name="Wuertz S."/>
            <person name="Du K."/>
            <person name="Schartl M."/>
        </authorList>
    </citation>
    <scope>NUCLEOTIDE SEQUENCE</scope>
    <source>
        <strain evidence="4">STURGEONOMICS-FGT-2020</strain>
        <tissue evidence="4">Whole blood</tissue>
    </source>
</reference>
<evidence type="ECO:0000256" key="2">
    <source>
        <dbReference type="PROSITE-ProRule" id="PRU00447"/>
    </source>
</evidence>
<evidence type="ECO:0000313" key="5">
    <source>
        <dbReference type="Proteomes" id="UP001230051"/>
    </source>
</evidence>
<protein>
    <submittedName>
        <fullName evidence="4">Cell death activator CIDE-A</fullName>
    </submittedName>
</protein>
<evidence type="ECO:0000256" key="1">
    <source>
        <dbReference type="ARBA" id="ARBA00022703"/>
    </source>
</evidence>
<dbReference type="PANTHER" id="PTHR12306:SF8">
    <property type="entry name" value="LIPID TRANSFERASE CIDEA"/>
    <property type="match status" value="1"/>
</dbReference>
<dbReference type="PROSITE" id="PS51135">
    <property type="entry name" value="CIDE_N"/>
    <property type="match status" value="1"/>
</dbReference>
<dbReference type="SUPFAM" id="SSF54277">
    <property type="entry name" value="CAD &amp; PB1 domains"/>
    <property type="match status" value="1"/>
</dbReference>
<dbReference type="Pfam" id="PF02017">
    <property type="entry name" value="CIDE-N"/>
    <property type="match status" value="1"/>
</dbReference>
<evidence type="ECO:0000259" key="3">
    <source>
        <dbReference type="PROSITE" id="PS51135"/>
    </source>
</evidence>